<evidence type="ECO:0000256" key="1">
    <source>
        <dbReference type="SAM" id="MobiDB-lite"/>
    </source>
</evidence>
<reference evidence="2" key="1">
    <citation type="submission" date="2024-06" db="EMBL/GenBank/DDBJ databases">
        <authorList>
            <person name="Coelho C."/>
            <person name="Bento M."/>
            <person name="Garcia E."/>
            <person name="Camelo A."/>
            <person name="Brandao I."/>
            <person name="Espirito Santo C."/>
            <person name="Trovao J."/>
            <person name="Verissimo A."/>
            <person name="Costa J."/>
            <person name="Tiago I."/>
        </authorList>
    </citation>
    <scope>NUCLEOTIDE SEQUENCE</scope>
    <source>
        <strain evidence="2">KWT182</strain>
    </source>
</reference>
<name>A0AAU7QCG9_9GAMM</name>
<protein>
    <submittedName>
        <fullName evidence="2">Uncharacterized protein</fullName>
    </submittedName>
</protein>
<sequence length="67" mass="7353">MKHENEGIPASHGQLEQVKSQENNHPDNGVIIDDPALQSGFYGDGHAAKRQLSKNSILHEALSHEVK</sequence>
<organism evidence="2">
    <name type="scientific">Acerihabitans sp. KWT182</name>
    <dbReference type="NCBI Taxonomy" id="3157919"/>
    <lineage>
        <taxon>Bacteria</taxon>
        <taxon>Pseudomonadati</taxon>
        <taxon>Pseudomonadota</taxon>
        <taxon>Gammaproteobacteria</taxon>
        <taxon>Enterobacterales</taxon>
        <taxon>Pectobacteriaceae</taxon>
        <taxon>Acerihabitans</taxon>
    </lineage>
</organism>
<dbReference type="EMBL" id="CP157947">
    <property type="protein sequence ID" value="XBS69901.1"/>
    <property type="molecule type" value="Genomic_DNA"/>
</dbReference>
<gene>
    <name evidence="2" type="ORF">ABK905_00485</name>
</gene>
<proteinExistence type="predicted"/>
<evidence type="ECO:0000313" key="2">
    <source>
        <dbReference type="EMBL" id="XBS69901.1"/>
    </source>
</evidence>
<feature type="region of interest" description="Disordered" evidence="1">
    <location>
        <begin position="1"/>
        <end position="36"/>
    </location>
</feature>
<dbReference type="AlphaFoldDB" id="A0AAU7QCG9"/>
<accession>A0AAU7QCG9</accession>